<feature type="transmembrane region" description="Helical" evidence="7">
    <location>
        <begin position="302"/>
        <end position="327"/>
    </location>
</feature>
<evidence type="ECO:0000256" key="4">
    <source>
        <dbReference type="ARBA" id="ARBA00022692"/>
    </source>
</evidence>
<dbReference type="PANTHER" id="PTHR43266:SF2">
    <property type="entry name" value="MAJOR FACILITATOR SUPERFAMILY (MFS) PROFILE DOMAIN-CONTAINING PROTEIN"/>
    <property type="match status" value="1"/>
</dbReference>
<evidence type="ECO:0000313" key="10">
    <source>
        <dbReference type="Proteomes" id="UP000664578"/>
    </source>
</evidence>
<sequence>MIYLLKVEKAYRSLFLAGVVNGVEDRFSQVALLALLLEYTESGLAVGTALGIRVLPFLFFGPLGGALADRFSKPMILIVTDLIRIPFALAFIWVNDSSMIWLVYVSTFVLAAGEAIYAPTRKALIPTVIHSNRIVQVNSLEQVLLGIVLVGGSLIGGFASFYIGSDVTFILNACSFLFASLIVYKLVDRGGQQVNSKPTESITISAVYSIITSSVALILVFCFELFVPIFNGIDNVLISVYAVQEFNIESWGVGLFYGGLGMGLMLSFIVANRIRKYLLICGLVSLGVEGIFLMMISNTYSWQLAFCFYLVLAFFSGISNACLDSVVMRVTPLQHQGKVFGMFTTISNVTLGLSMFGAGLLLTVIDSRTLGLIGGMGYVIISVGLVCIYIIRTLKQKKTPFI</sequence>
<feature type="transmembrane region" description="Helical" evidence="7">
    <location>
        <begin position="99"/>
        <end position="117"/>
    </location>
</feature>
<dbReference type="SUPFAM" id="SSF103473">
    <property type="entry name" value="MFS general substrate transporter"/>
    <property type="match status" value="1"/>
</dbReference>
<dbReference type="PANTHER" id="PTHR43266">
    <property type="entry name" value="MACROLIDE-EFFLUX PROTEIN"/>
    <property type="match status" value="1"/>
</dbReference>
<feature type="transmembrane region" description="Helical" evidence="7">
    <location>
        <begin position="169"/>
        <end position="187"/>
    </location>
</feature>
<dbReference type="RefSeq" id="WP_206782549.1">
    <property type="nucleotide sequence ID" value="NZ_JAEMWV010000004.1"/>
</dbReference>
<reference evidence="9" key="1">
    <citation type="submission" date="2020-12" db="EMBL/GenBank/DDBJ databases">
        <title>PHA producing bacteria isolated from mangrove.</title>
        <authorList>
            <person name="Zheng W."/>
            <person name="Yu S."/>
            <person name="Huang Y."/>
        </authorList>
    </citation>
    <scope>NUCLEOTIDE SEQUENCE</scope>
    <source>
        <strain evidence="9">GN22-4</strain>
    </source>
</reference>
<feature type="transmembrane region" description="Helical" evidence="7">
    <location>
        <begin position="277"/>
        <end position="296"/>
    </location>
</feature>
<protein>
    <submittedName>
        <fullName evidence="9">MFS transporter</fullName>
    </submittedName>
</protein>
<dbReference type="InterPro" id="IPR036259">
    <property type="entry name" value="MFS_trans_sf"/>
</dbReference>
<dbReference type="GO" id="GO:0005886">
    <property type="term" value="C:plasma membrane"/>
    <property type="evidence" value="ECO:0007669"/>
    <property type="project" value="UniProtKB-SubCell"/>
</dbReference>
<feature type="transmembrane region" description="Helical" evidence="7">
    <location>
        <begin position="42"/>
        <end position="63"/>
    </location>
</feature>
<name>A0A8I1SLL1_9BACI</name>
<evidence type="ECO:0000313" key="9">
    <source>
        <dbReference type="EMBL" id="MBN8251867.1"/>
    </source>
</evidence>
<comment type="caution">
    <text evidence="9">The sequence shown here is derived from an EMBL/GenBank/DDBJ whole genome shotgun (WGS) entry which is preliminary data.</text>
</comment>
<dbReference type="AlphaFoldDB" id="A0A8I1SLL1"/>
<evidence type="ECO:0000256" key="7">
    <source>
        <dbReference type="SAM" id="Phobius"/>
    </source>
</evidence>
<dbReference type="Proteomes" id="UP000664578">
    <property type="component" value="Unassembled WGS sequence"/>
</dbReference>
<dbReference type="Gene3D" id="1.20.1250.20">
    <property type="entry name" value="MFS general substrate transporter like domains"/>
    <property type="match status" value="1"/>
</dbReference>
<dbReference type="PROSITE" id="PS50850">
    <property type="entry name" value="MFS"/>
    <property type="match status" value="1"/>
</dbReference>
<evidence type="ECO:0000256" key="2">
    <source>
        <dbReference type="ARBA" id="ARBA00022448"/>
    </source>
</evidence>
<evidence type="ECO:0000259" key="8">
    <source>
        <dbReference type="PROSITE" id="PS50850"/>
    </source>
</evidence>
<evidence type="ECO:0000256" key="6">
    <source>
        <dbReference type="ARBA" id="ARBA00023136"/>
    </source>
</evidence>
<keyword evidence="3" id="KW-1003">Cell membrane</keyword>
<dbReference type="InterPro" id="IPR011701">
    <property type="entry name" value="MFS"/>
</dbReference>
<feature type="transmembrane region" description="Helical" evidence="7">
    <location>
        <begin position="207"/>
        <end position="230"/>
    </location>
</feature>
<feature type="domain" description="Major facilitator superfamily (MFS) profile" evidence="8">
    <location>
        <begin position="10"/>
        <end position="399"/>
    </location>
</feature>
<feature type="transmembrane region" description="Helical" evidence="7">
    <location>
        <begin position="339"/>
        <end position="365"/>
    </location>
</feature>
<keyword evidence="6 7" id="KW-0472">Membrane</keyword>
<dbReference type="InterPro" id="IPR020846">
    <property type="entry name" value="MFS_dom"/>
</dbReference>
<accession>A0A8I1SLL1</accession>
<evidence type="ECO:0000256" key="1">
    <source>
        <dbReference type="ARBA" id="ARBA00004651"/>
    </source>
</evidence>
<dbReference type="Pfam" id="PF07690">
    <property type="entry name" value="MFS_1"/>
    <property type="match status" value="1"/>
</dbReference>
<evidence type="ECO:0000256" key="3">
    <source>
        <dbReference type="ARBA" id="ARBA00022475"/>
    </source>
</evidence>
<keyword evidence="2" id="KW-0813">Transport</keyword>
<feature type="transmembrane region" description="Helical" evidence="7">
    <location>
        <begin position="371"/>
        <end position="391"/>
    </location>
</feature>
<evidence type="ECO:0000256" key="5">
    <source>
        <dbReference type="ARBA" id="ARBA00022989"/>
    </source>
</evidence>
<feature type="transmembrane region" description="Helical" evidence="7">
    <location>
        <begin position="75"/>
        <end position="93"/>
    </location>
</feature>
<dbReference type="EMBL" id="JAEMWV010000004">
    <property type="protein sequence ID" value="MBN8251867.1"/>
    <property type="molecule type" value="Genomic_DNA"/>
</dbReference>
<feature type="transmembrane region" description="Helical" evidence="7">
    <location>
        <begin position="143"/>
        <end position="163"/>
    </location>
</feature>
<keyword evidence="4 7" id="KW-0812">Transmembrane</keyword>
<organism evidence="9 10">
    <name type="scientific">Priestia flexa</name>
    <dbReference type="NCBI Taxonomy" id="86664"/>
    <lineage>
        <taxon>Bacteria</taxon>
        <taxon>Bacillati</taxon>
        <taxon>Bacillota</taxon>
        <taxon>Bacilli</taxon>
        <taxon>Bacillales</taxon>
        <taxon>Bacillaceae</taxon>
        <taxon>Priestia</taxon>
    </lineage>
</organism>
<feature type="transmembrane region" description="Helical" evidence="7">
    <location>
        <begin position="250"/>
        <end position="270"/>
    </location>
</feature>
<dbReference type="CDD" id="cd06173">
    <property type="entry name" value="MFS_MefA_like"/>
    <property type="match status" value="1"/>
</dbReference>
<gene>
    <name evidence="9" type="ORF">JF537_09765</name>
</gene>
<dbReference type="GO" id="GO:0022857">
    <property type="term" value="F:transmembrane transporter activity"/>
    <property type="evidence" value="ECO:0007669"/>
    <property type="project" value="InterPro"/>
</dbReference>
<keyword evidence="5 7" id="KW-1133">Transmembrane helix</keyword>
<comment type="subcellular location">
    <subcellularLocation>
        <location evidence="1">Cell membrane</location>
        <topology evidence="1">Multi-pass membrane protein</topology>
    </subcellularLocation>
</comment>
<proteinExistence type="predicted"/>